<organism evidence="1 2">
    <name type="scientific">Sphingobacterium thalpophilum</name>
    <dbReference type="NCBI Taxonomy" id="259"/>
    <lineage>
        <taxon>Bacteria</taxon>
        <taxon>Pseudomonadati</taxon>
        <taxon>Bacteroidota</taxon>
        <taxon>Sphingobacteriia</taxon>
        <taxon>Sphingobacteriales</taxon>
        <taxon>Sphingobacteriaceae</taxon>
        <taxon>Sphingobacterium</taxon>
    </lineage>
</organism>
<sequence length="188" mass="21578">MQDFEYIKIVPDERLSGFVESFLLCANHTDEDKEVIIFPDGRVDIMFSCTDQEPLVAELFNLDKKASRYIFKTQTKLFMVCLILLGAEYRLGYKGTDFGKDEIRLPADLWDISKEDLTSLDSFAEKVSEKLLEIFPKKMDERKQQLFELIYSSGSKALSSTLLTARKTQMAKIAFGTNFLMTQPKNTP</sequence>
<protein>
    <submittedName>
        <fullName evidence="1">Uncharacterized protein</fullName>
    </submittedName>
</protein>
<accession>A0ACD5C7E2</accession>
<dbReference type="Proteomes" id="UP001485301">
    <property type="component" value="Chromosome"/>
</dbReference>
<dbReference type="EMBL" id="CP151087">
    <property type="protein sequence ID" value="WZN57787.1"/>
    <property type="molecule type" value="Genomic_DNA"/>
</dbReference>
<keyword evidence="2" id="KW-1185">Reference proteome</keyword>
<gene>
    <name evidence="1" type="ORF">AACH28_09640</name>
</gene>
<proteinExistence type="predicted"/>
<name>A0ACD5C7E2_9SPHI</name>
<evidence type="ECO:0000313" key="2">
    <source>
        <dbReference type="Proteomes" id="UP001485301"/>
    </source>
</evidence>
<evidence type="ECO:0000313" key="1">
    <source>
        <dbReference type="EMBL" id="WZN57787.1"/>
    </source>
</evidence>
<reference evidence="1" key="1">
    <citation type="submission" date="2024-04" db="EMBL/GenBank/DDBJ databases">
        <title>Complete genome sequence of Sphingobacterium thalpophiium BAA-1094.</title>
        <authorList>
            <person name="Adaikpoh B.I."/>
        </authorList>
    </citation>
    <scope>NUCLEOTIDE SEQUENCE</scope>
    <source>
        <strain evidence="1">BAA-1094</strain>
    </source>
</reference>